<keyword evidence="2" id="KW-1185">Reference proteome</keyword>
<sequence length="110" mass="11949">MRLASTYAIPEIGFVDLPNRWIQFGRPEAKLSTAAVREEPLLSLDLGRLDLGQCIACSSHHIMGSRPCAHKSQQLILSMLSVCMLLGVTPCDGDGVMSHQSSRKLVLGIC</sequence>
<evidence type="ECO:0000313" key="1">
    <source>
        <dbReference type="EMBL" id="WOL02326.1"/>
    </source>
</evidence>
<dbReference type="AlphaFoldDB" id="A0AAQ3QAG6"/>
<organism evidence="1 2">
    <name type="scientific">Canna indica</name>
    <name type="common">Indian-shot</name>
    <dbReference type="NCBI Taxonomy" id="4628"/>
    <lineage>
        <taxon>Eukaryota</taxon>
        <taxon>Viridiplantae</taxon>
        <taxon>Streptophyta</taxon>
        <taxon>Embryophyta</taxon>
        <taxon>Tracheophyta</taxon>
        <taxon>Spermatophyta</taxon>
        <taxon>Magnoliopsida</taxon>
        <taxon>Liliopsida</taxon>
        <taxon>Zingiberales</taxon>
        <taxon>Cannaceae</taxon>
        <taxon>Canna</taxon>
    </lineage>
</organism>
<proteinExistence type="predicted"/>
<accession>A0AAQ3QAG6</accession>
<protein>
    <submittedName>
        <fullName evidence="1">Uncharacterized protein</fullName>
    </submittedName>
</protein>
<reference evidence="1 2" key="1">
    <citation type="submission" date="2023-10" db="EMBL/GenBank/DDBJ databases">
        <title>Chromosome-scale genome assembly provides insights into flower coloration mechanisms of Canna indica.</title>
        <authorList>
            <person name="Li C."/>
        </authorList>
    </citation>
    <scope>NUCLEOTIDE SEQUENCE [LARGE SCALE GENOMIC DNA]</scope>
    <source>
        <tissue evidence="1">Flower</tissue>
    </source>
</reference>
<gene>
    <name evidence="1" type="ORF">Cni_G11045</name>
</gene>
<name>A0AAQ3QAG6_9LILI</name>
<dbReference type="EMBL" id="CP136892">
    <property type="protein sequence ID" value="WOL02326.1"/>
    <property type="molecule type" value="Genomic_DNA"/>
</dbReference>
<evidence type="ECO:0000313" key="2">
    <source>
        <dbReference type="Proteomes" id="UP001327560"/>
    </source>
</evidence>
<dbReference type="Proteomes" id="UP001327560">
    <property type="component" value="Chromosome 3"/>
</dbReference>